<dbReference type="Gene3D" id="2.60.120.920">
    <property type="match status" value="1"/>
</dbReference>
<reference evidence="8 9" key="2">
    <citation type="submission" date="2024-05" db="EMBL/GenBank/DDBJ databases">
        <authorList>
            <person name="Chen Y."/>
            <person name="Shah S."/>
            <person name="Dougan E. K."/>
            <person name="Thang M."/>
            <person name="Chan C."/>
        </authorList>
    </citation>
    <scope>NUCLEOTIDE SEQUENCE [LARGE SCALE GENOMIC DNA]</scope>
</reference>
<dbReference type="GO" id="GO:0005509">
    <property type="term" value="F:calcium ion binding"/>
    <property type="evidence" value="ECO:0007669"/>
    <property type="project" value="InterPro"/>
</dbReference>
<dbReference type="PROSITE" id="PS50222">
    <property type="entry name" value="EF_HAND_2"/>
    <property type="match status" value="2"/>
</dbReference>
<dbReference type="InterPro" id="IPR022074">
    <property type="entry name" value="DUF3626"/>
</dbReference>
<feature type="compositionally biased region" description="Basic and acidic residues" evidence="5">
    <location>
        <begin position="383"/>
        <end position="694"/>
    </location>
</feature>
<dbReference type="Gene3D" id="1.10.238.10">
    <property type="entry name" value="EF-hand"/>
    <property type="match status" value="1"/>
</dbReference>
<evidence type="ECO:0000259" key="6">
    <source>
        <dbReference type="PROSITE" id="PS50222"/>
    </source>
</evidence>
<evidence type="ECO:0000256" key="1">
    <source>
        <dbReference type="ARBA" id="ARBA00022737"/>
    </source>
</evidence>
<dbReference type="InterPro" id="IPR036770">
    <property type="entry name" value="Ankyrin_rpt-contain_sf"/>
</dbReference>
<sequence length="1658" mass="185668">MAAKERVKEQITEQIALENLLESQGGVQVPRMPGISEMTRFLRSTRSAKLERRFPEEAVIWQEPHPLRKKPCGRFVDGRVESRLQSPARRKHARRFFGSGTETPVRLSITEQTGQVAPKQRLGDSSAKAPGELGLDRTAVLEDPHFYALLGRRYACHNDLISEPLLGEMLLDAAAKGDVLQVRGILDQAELDQQNVASVLASRDFDDRTPLHWAARQGHLEVCDLLLRKKADALSTSGPPLATPLMLASLHGHAGVVRRLLGTSSASKQLQSCDAKGRNALHLACCSKSQVLQLLLHVQPELLHSQDKLGRNPLYYALGNPVPEEQWEILNTLLLGKCCAHQVDYLDRSPLWYAVHAGAVNSTALMLRLSPDRPPEVATSSKTRHDLERPKPESQPKPEESKAEEKKDKPKPDAKPEESKAEEKKDEPKPDAKPEEPKAEEKKDEPKPDAKPEEPKAEEKKDEPKPDAKPEEPKAEEKKDEPKPDAKPEEPKAEEKKDEPKPDAKPEEQGRREKAEEKKDEPKPDAKPEEPKAEEKKDEPKPDAKPEEPKAEEKKDEPKPDAKPEEPKAEEKKDEPKPDAKPEEPKAEEKKDEPKPDAKPEEPKAEEKKDEPKPDAKPEEPKAEEKKDEPKPDAKPEEPKAEEKKDEPKPDAKPEEPKAEEKKDEPKPDAKPEEPKAEEKKDEPKPDAKPEEPKTVPALPNVPHVLALETPRSYVDPVPVLKTVTESGSAEATAVAKELQELLEQHKYLNPQTAHVRHPLHGWVSRCSQLLADSKVAEAKVCLARVTTGLNTDMTRISTAFRRFDMDESKHLDETEIMRLAAYLGVDVNPKDLDHNTDGEISLSEFQDFVGRMGGIQQLFEQRRRRVAETRRDTLSMAGVAIGARVLAHFYAGVKPDRYKSPEPEEAVVLGVHYKDDDMAGPSQLEVELEFLRDPTTLERTKKATCVPSHWIVSTSEDAEVAAALREVGIHDEDQPFWDAVFPASETREVVRLTTCQRRALALVRAQATYLHQAAYPRVLERFQKMGYTDKELQAVLSWVQDLAPVIIHVQLDTVGRFLESDEFYRSQFETKTSNGALDDGNNIRIGWEEDLFGDAYHDATPFERCKYGALNVTNDFEGCRSALQYGDSYLVLKDVRLRCSFAATDSGGIEGSRLAVLDKYAHVLEEYHEHEIQGILDVAMAPEPRAAEELPKLMRGSTENSIREWLTFGFPQLKRKEGCFFFEVELKEGCILPHVGLAGDQFMWTVGVKSVTGIGGIGDDEYSCGVDGLHGACLKNGPVSSWNVSWPKGSVERVHFDCDNYEREQSEILGKTVLVGVLVDLDHGTVTFASDGAWGSTWNPHITQEDMPCYHEGLFPAISIKGSASFHFGPDFKHPPPKSFCDFTPWAKLGEVRVDNPAVGCSDVLNIYKEAQIHGEVCLKKHVLRLVANKRYRQQTRSWSIQVTGAGRCNGTYQWFDRFNKRSCYKSPSGCIIYYNQQESCWRINSRQEFTGFVFQAKSKETSRYVSNMGGHSEPPRTGWKPTLGLKGCVPVEIFQKALVQQGVPTEDLEHMIKVLRGSDEEKDSIFRKLGETTFKAEWHRLVWPPHARPLSAAGAWAEVVRLAQSDILTKLGLSTSTAVVVSPQGEPDGTWECLVSLGPREESDSTGVAFHVINLR</sequence>
<evidence type="ECO:0000256" key="2">
    <source>
        <dbReference type="ARBA" id="ARBA00022837"/>
    </source>
</evidence>
<keyword evidence="9" id="KW-1185">Reference proteome</keyword>
<protein>
    <submittedName>
        <fullName evidence="8">Caskin-1</fullName>
    </submittedName>
</protein>
<feature type="region of interest" description="Disordered" evidence="5">
    <location>
        <begin position="371"/>
        <end position="702"/>
    </location>
</feature>
<dbReference type="PROSITE" id="PS50088">
    <property type="entry name" value="ANK_REPEAT"/>
    <property type="match status" value="1"/>
</dbReference>
<evidence type="ECO:0000256" key="4">
    <source>
        <dbReference type="PROSITE-ProRule" id="PRU00023"/>
    </source>
</evidence>
<dbReference type="PANTHER" id="PTHR24161">
    <property type="entry name" value="ANK_REP_REGION DOMAIN-CONTAINING PROTEIN-RELATED"/>
    <property type="match status" value="1"/>
</dbReference>
<dbReference type="Gene3D" id="1.25.40.20">
    <property type="entry name" value="Ankyrin repeat-containing domain"/>
    <property type="match status" value="1"/>
</dbReference>
<dbReference type="EMBL" id="CAMXCT010001680">
    <property type="protein sequence ID" value="CAI3992178.1"/>
    <property type="molecule type" value="Genomic_DNA"/>
</dbReference>
<keyword evidence="2" id="KW-0106">Calcium</keyword>
<dbReference type="Proteomes" id="UP001152797">
    <property type="component" value="Unassembled WGS sequence"/>
</dbReference>
<organism evidence="7">
    <name type="scientific">Cladocopium goreaui</name>
    <dbReference type="NCBI Taxonomy" id="2562237"/>
    <lineage>
        <taxon>Eukaryota</taxon>
        <taxon>Sar</taxon>
        <taxon>Alveolata</taxon>
        <taxon>Dinophyceae</taxon>
        <taxon>Suessiales</taxon>
        <taxon>Symbiodiniaceae</taxon>
        <taxon>Cladocopium</taxon>
    </lineage>
</organism>
<feature type="repeat" description="ANK" evidence="4">
    <location>
        <begin position="206"/>
        <end position="238"/>
    </location>
</feature>
<proteinExistence type="predicted"/>
<dbReference type="PROSITE" id="PS50297">
    <property type="entry name" value="ANK_REP_REGION"/>
    <property type="match status" value="1"/>
</dbReference>
<dbReference type="PANTHER" id="PTHR24161:SF85">
    <property type="entry name" value="PALMITOYLTRANSFERASE HIP14"/>
    <property type="match status" value="1"/>
</dbReference>
<dbReference type="PROSITE" id="PS00018">
    <property type="entry name" value="EF_HAND_1"/>
    <property type="match status" value="2"/>
</dbReference>
<dbReference type="SUPFAM" id="SSF47473">
    <property type="entry name" value="EF-hand"/>
    <property type="match status" value="1"/>
</dbReference>
<dbReference type="InterPro" id="IPR043136">
    <property type="entry name" value="B30.2/SPRY_sf"/>
</dbReference>
<accession>A0A9P1FXE8</accession>
<name>A0A9P1FXE8_9DINO</name>
<dbReference type="EMBL" id="CAMXCT020001680">
    <property type="protein sequence ID" value="CAL1145553.1"/>
    <property type="molecule type" value="Genomic_DNA"/>
</dbReference>
<evidence type="ECO:0000256" key="3">
    <source>
        <dbReference type="ARBA" id="ARBA00023043"/>
    </source>
</evidence>
<dbReference type="InterPro" id="IPR018247">
    <property type="entry name" value="EF_Hand_1_Ca_BS"/>
</dbReference>
<evidence type="ECO:0000256" key="5">
    <source>
        <dbReference type="SAM" id="MobiDB-lite"/>
    </source>
</evidence>
<evidence type="ECO:0000313" key="8">
    <source>
        <dbReference type="EMBL" id="CAL4779490.1"/>
    </source>
</evidence>
<gene>
    <name evidence="7" type="ORF">C1SCF055_LOCUS19027</name>
</gene>
<dbReference type="Pfam" id="PF12294">
    <property type="entry name" value="DUF3626"/>
    <property type="match status" value="1"/>
</dbReference>
<evidence type="ECO:0000313" key="9">
    <source>
        <dbReference type="Proteomes" id="UP001152797"/>
    </source>
</evidence>
<reference evidence="7" key="1">
    <citation type="submission" date="2022-10" db="EMBL/GenBank/DDBJ databases">
        <authorList>
            <person name="Chen Y."/>
            <person name="Dougan E. K."/>
            <person name="Chan C."/>
            <person name="Rhodes N."/>
            <person name="Thang M."/>
        </authorList>
    </citation>
    <scope>NUCLEOTIDE SEQUENCE</scope>
</reference>
<keyword evidence="1" id="KW-0677">Repeat</keyword>
<dbReference type="OrthoDB" id="448388at2759"/>
<evidence type="ECO:0000313" key="7">
    <source>
        <dbReference type="EMBL" id="CAI3992178.1"/>
    </source>
</evidence>
<comment type="caution">
    <text evidence="7">The sequence shown here is derived from an EMBL/GenBank/DDBJ whole genome shotgun (WGS) entry which is preliminary data.</text>
</comment>
<dbReference type="InterPro" id="IPR002048">
    <property type="entry name" value="EF_hand_dom"/>
</dbReference>
<dbReference type="SUPFAM" id="SSF48403">
    <property type="entry name" value="Ankyrin repeat"/>
    <property type="match status" value="1"/>
</dbReference>
<dbReference type="InterPro" id="IPR011992">
    <property type="entry name" value="EF-hand-dom_pair"/>
</dbReference>
<feature type="domain" description="EF-hand" evidence="6">
    <location>
        <begin position="792"/>
        <end position="827"/>
    </location>
</feature>
<dbReference type="EMBL" id="CAMXCT030001680">
    <property type="protein sequence ID" value="CAL4779490.1"/>
    <property type="molecule type" value="Genomic_DNA"/>
</dbReference>
<feature type="non-terminal residue" evidence="7">
    <location>
        <position position="1658"/>
    </location>
</feature>
<dbReference type="InterPro" id="IPR002110">
    <property type="entry name" value="Ankyrin_rpt"/>
</dbReference>
<feature type="domain" description="EF-hand" evidence="6">
    <location>
        <begin position="831"/>
        <end position="856"/>
    </location>
</feature>
<dbReference type="Pfam" id="PF00023">
    <property type="entry name" value="Ank"/>
    <property type="match status" value="1"/>
</dbReference>
<dbReference type="SMART" id="SM00248">
    <property type="entry name" value="ANK"/>
    <property type="match status" value="5"/>
</dbReference>
<keyword evidence="3 4" id="KW-0040">ANK repeat</keyword>
<dbReference type="Pfam" id="PF12796">
    <property type="entry name" value="Ank_2"/>
    <property type="match status" value="1"/>
</dbReference>
<dbReference type="CDD" id="cd11709">
    <property type="entry name" value="SPRY"/>
    <property type="match status" value="1"/>
</dbReference>